<feature type="chain" id="PRO_5038901819" description="Class C sortase" evidence="5">
    <location>
        <begin position="21"/>
        <end position="376"/>
    </location>
</feature>
<organism evidence="6 7">
    <name type="scientific">Lactococcus cremoris subsp. tructae</name>
    <dbReference type="NCBI Taxonomy" id="542833"/>
    <lineage>
        <taxon>Bacteria</taxon>
        <taxon>Bacillati</taxon>
        <taxon>Bacillota</taxon>
        <taxon>Bacilli</taxon>
        <taxon>Lactobacillales</taxon>
        <taxon>Streptococcaceae</taxon>
        <taxon>Lactococcus</taxon>
    </lineage>
</organism>
<evidence type="ECO:0000256" key="5">
    <source>
        <dbReference type="SAM" id="SignalP"/>
    </source>
</evidence>
<evidence type="ECO:0000256" key="2">
    <source>
        <dbReference type="PIRSR" id="PIRSR605754-1"/>
    </source>
</evidence>
<feature type="active site" description="Acyl-thioester intermediate" evidence="2">
    <location>
        <position position="209"/>
    </location>
</feature>
<protein>
    <recommendedName>
        <fullName evidence="8">Class C sortase</fullName>
    </recommendedName>
</protein>
<keyword evidence="4" id="KW-1133">Transmembrane helix</keyword>
<dbReference type="SUPFAM" id="SSF63817">
    <property type="entry name" value="Sortase"/>
    <property type="match status" value="1"/>
</dbReference>
<evidence type="ECO:0000313" key="7">
    <source>
        <dbReference type="Proteomes" id="UP000218711"/>
    </source>
</evidence>
<reference evidence="6 7" key="1">
    <citation type="submission" date="2014-12" db="EMBL/GenBank/DDBJ databases">
        <title>Draft genome sequences of 10 type strains of Lactococcus.</title>
        <authorList>
            <person name="Sun Z."/>
            <person name="Zhong Z."/>
            <person name="Liu W."/>
            <person name="Zhang W."/>
            <person name="Zhang H."/>
        </authorList>
    </citation>
    <scope>NUCLEOTIDE SEQUENCE [LARGE SCALE GENOMIC DNA]</scope>
    <source>
        <strain evidence="6 7">DSM 21502</strain>
    </source>
</reference>
<dbReference type="CDD" id="cd05827">
    <property type="entry name" value="Sortase_C"/>
    <property type="match status" value="1"/>
</dbReference>
<keyword evidence="4" id="KW-0812">Transmembrane</keyword>
<keyword evidence="1" id="KW-0378">Hydrolase</keyword>
<feature type="transmembrane region" description="Helical" evidence="4">
    <location>
        <begin position="244"/>
        <end position="264"/>
    </location>
</feature>
<feature type="active site" description="Proton donor/acceptor" evidence="2">
    <location>
        <position position="147"/>
    </location>
</feature>
<dbReference type="NCBIfam" id="TIGR01076">
    <property type="entry name" value="sortase_fam"/>
    <property type="match status" value="1"/>
</dbReference>
<dbReference type="Proteomes" id="UP000218711">
    <property type="component" value="Unassembled WGS sequence"/>
</dbReference>
<feature type="coiled-coil region" evidence="3">
    <location>
        <begin position="30"/>
        <end position="62"/>
    </location>
</feature>
<dbReference type="GO" id="GO:0016787">
    <property type="term" value="F:hydrolase activity"/>
    <property type="evidence" value="ECO:0007669"/>
    <property type="project" value="UniProtKB-KW"/>
</dbReference>
<evidence type="ECO:0000256" key="3">
    <source>
        <dbReference type="SAM" id="Coils"/>
    </source>
</evidence>
<gene>
    <name evidence="6" type="ORF">RU92_GL000114</name>
</gene>
<sequence length="376" mass="43237">MILLFFSGFAVFLYPFLSNAVNNFHDQFVIDKFEKEYSLLNKKQKEERLKKIEIENKKLMADNKLTNVPGMGLMEDPFSTSPKNNGDVGERYLKKHLFGAVFIPAIKVSLPLFDETNDILLDNGATLLQGSSYPIGGKGTHSVITGHSGLPDKRIFTDLDKLKKGDMFYIDVLGKRLAYRVEKFQVVLPTQLNSLKIVDDLDQVTLVTCTPYMVNTHRLLVTAIRVPYAKRESVKQIDQTKNYLIIRLICFSLMIVLLFILAIYKIKRIFIYYRSATMLYNLAFTVQENQKPLGGVTYYLSKSKVDYKKRNMEGKLYSISDEQGCVSFIDIHGGKYYIYTTSKKTYPVVIGYVKSLKKKNLSFKIKKFKDNKIKIF</sequence>
<keyword evidence="3" id="KW-0175">Coiled coil</keyword>
<dbReference type="Pfam" id="PF04203">
    <property type="entry name" value="Sortase"/>
    <property type="match status" value="1"/>
</dbReference>
<keyword evidence="5" id="KW-0732">Signal</keyword>
<accession>A0A2A5SX43</accession>
<feature type="signal peptide" evidence="5">
    <location>
        <begin position="1"/>
        <end position="20"/>
    </location>
</feature>
<dbReference type="InterPro" id="IPR005754">
    <property type="entry name" value="Sortase"/>
</dbReference>
<evidence type="ECO:0000313" key="6">
    <source>
        <dbReference type="EMBL" id="PCS20466.1"/>
    </source>
</evidence>
<dbReference type="AlphaFoldDB" id="A0A2A5SX43"/>
<name>A0A2A5SX43_LACLC</name>
<keyword evidence="4" id="KW-0472">Membrane</keyword>
<dbReference type="Gene3D" id="2.40.260.10">
    <property type="entry name" value="Sortase"/>
    <property type="match status" value="1"/>
</dbReference>
<dbReference type="EMBL" id="JXKC01000001">
    <property type="protein sequence ID" value="PCS20466.1"/>
    <property type="molecule type" value="Genomic_DNA"/>
</dbReference>
<evidence type="ECO:0000256" key="1">
    <source>
        <dbReference type="ARBA" id="ARBA00022801"/>
    </source>
</evidence>
<dbReference type="InterPro" id="IPR042002">
    <property type="entry name" value="Sortase_C"/>
</dbReference>
<proteinExistence type="predicted"/>
<comment type="caution">
    <text evidence="6">The sequence shown here is derived from an EMBL/GenBank/DDBJ whole genome shotgun (WGS) entry which is preliminary data.</text>
</comment>
<evidence type="ECO:0008006" key="8">
    <source>
        <dbReference type="Google" id="ProtNLM"/>
    </source>
</evidence>
<evidence type="ECO:0000256" key="4">
    <source>
        <dbReference type="SAM" id="Phobius"/>
    </source>
</evidence>
<dbReference type="NCBIfam" id="NF033745">
    <property type="entry name" value="class_C_sortase"/>
    <property type="match status" value="1"/>
</dbReference>
<dbReference type="InterPro" id="IPR023365">
    <property type="entry name" value="Sortase_dom-sf"/>
</dbReference>